<name>A0A6J5KJS3_9CAUD</name>
<evidence type="ECO:0000313" key="2">
    <source>
        <dbReference type="EMBL" id="CAB4121891.1"/>
    </source>
</evidence>
<dbReference type="InterPro" id="IPR036465">
    <property type="entry name" value="vWFA_dom_sf"/>
</dbReference>
<reference evidence="2" key="1">
    <citation type="submission" date="2020-04" db="EMBL/GenBank/DDBJ databases">
        <authorList>
            <person name="Chiriac C."/>
            <person name="Salcher M."/>
            <person name="Ghai R."/>
            <person name="Kavagutti S V."/>
        </authorList>
    </citation>
    <scope>NUCLEOTIDE SEQUENCE</scope>
</reference>
<dbReference type="SUPFAM" id="SSF53300">
    <property type="entry name" value="vWA-like"/>
    <property type="match status" value="1"/>
</dbReference>
<feature type="compositionally biased region" description="Polar residues" evidence="1">
    <location>
        <begin position="277"/>
        <end position="291"/>
    </location>
</feature>
<sequence>MLIDDIDDNQWGRDARTEEDQERIIQLGALCRVYEQADRVLTGDPLIVNVMPNGPAPAWSDGAAIYINQEEITDIDIETLTAVTGLNYHELAHHFYTPRKGTELIKWVLQENLMVATNILEDQRIETLLVARYPAVAPYLINTCARWLGNTPEEIPGVYPLIRGRRYLPVEIREAYRDEFAWPELIPNIADIVDQYRLLAFPRDYKKAQVLIKRFQDEVLSVIMPDMPNLSGGPNGCGQRDPMSKGRPEPGKMQELDSARAGNMGNPEGTYIGKPKPNTNKSEGSDQSTPESMPIPQSAADALTMRDITQQANKDAPPSTQAGQGHHESKGGVPDNINDMLDRAVDDVYANKAVQQDIKAKQRVIVGGDGKFEESTKNGKFDLTDVPSESVSVYRRFARELERLRDECEPGWSKGVPSGRLNVQRVINGCEIDEAFDRWEEGTDGADVEAVILVDRSGSMSSGQNDRNASIACWTIKRALESIDAPVTVYAFDDKNEVAYKRAERANKTRYKFIYGNGGTNPYGALIAAEQLLMSSRKKNKMLFIVTDGVFDVERNDDVIKRISHRGILTVMTLIMNDKDYDWYTNHYNQNEKTLKHEAEIFGRISNARDLLPFAKSVVMGAIKKRRSA</sequence>
<feature type="region of interest" description="Disordered" evidence="1">
    <location>
        <begin position="311"/>
        <end position="339"/>
    </location>
</feature>
<protein>
    <submittedName>
        <fullName evidence="2">VWFA domain containing protein</fullName>
    </submittedName>
</protein>
<feature type="compositionally biased region" description="Basic and acidic residues" evidence="1">
    <location>
        <begin position="242"/>
        <end position="258"/>
    </location>
</feature>
<evidence type="ECO:0000256" key="1">
    <source>
        <dbReference type="SAM" id="MobiDB-lite"/>
    </source>
</evidence>
<feature type="compositionally biased region" description="Polar residues" evidence="1">
    <location>
        <begin position="311"/>
        <end position="323"/>
    </location>
</feature>
<accession>A0A6J5KJS3</accession>
<proteinExistence type="predicted"/>
<dbReference type="EMBL" id="LR796157">
    <property type="protein sequence ID" value="CAB4121891.1"/>
    <property type="molecule type" value="Genomic_DNA"/>
</dbReference>
<feature type="region of interest" description="Disordered" evidence="1">
    <location>
        <begin position="226"/>
        <end position="295"/>
    </location>
</feature>
<organism evidence="2">
    <name type="scientific">uncultured Caudovirales phage</name>
    <dbReference type="NCBI Taxonomy" id="2100421"/>
    <lineage>
        <taxon>Viruses</taxon>
        <taxon>Duplodnaviria</taxon>
        <taxon>Heunggongvirae</taxon>
        <taxon>Uroviricota</taxon>
        <taxon>Caudoviricetes</taxon>
        <taxon>Peduoviridae</taxon>
        <taxon>Maltschvirus</taxon>
        <taxon>Maltschvirus maltsch</taxon>
    </lineage>
</organism>
<dbReference type="Gene3D" id="3.40.50.410">
    <property type="entry name" value="von Willebrand factor, type A domain"/>
    <property type="match status" value="1"/>
</dbReference>
<dbReference type="CDD" id="cd00198">
    <property type="entry name" value="vWFA"/>
    <property type="match status" value="1"/>
</dbReference>
<gene>
    <name evidence="2" type="ORF">UFOVP27_19</name>
</gene>